<name>A0ACD3RKB8_LARCR</name>
<protein>
    <submittedName>
        <fullName evidence="1">Uncharacterized protein</fullName>
    </submittedName>
</protein>
<sequence>MEVVKPSGKHKVKVRSLSTVSETSKGSPLLYKLSNRSHSDICPETITSIMQCKKAELLDQVTQKLERRKSPKKDSQSSRSETPSTTDGPVSKLHNLKTEKPPSAQVQLPSTSSDTAQSTQTEESCFRSISALLELGIICLPGSRDRTGRAVVEVHGDRKEWTSPLVSAQNVCELLLYLHSIPRKEIRELGMTLVINARKKPPPLQLYKALLMAQEQALHAVHSIRDAGG</sequence>
<keyword evidence="2" id="KW-1185">Reference proteome</keyword>
<proteinExistence type="predicted"/>
<comment type="caution">
    <text evidence="1">The sequence shown here is derived from an EMBL/GenBank/DDBJ whole genome shotgun (WGS) entry which is preliminary data.</text>
</comment>
<gene>
    <name evidence="1" type="ORF">E3U43_003920</name>
</gene>
<reference evidence="1" key="1">
    <citation type="submission" date="2018-11" db="EMBL/GenBank/DDBJ databases">
        <title>The sequence and de novo assembly of Larimichthys crocea genome using PacBio and Hi-C technologies.</title>
        <authorList>
            <person name="Xu P."/>
            <person name="Chen B."/>
            <person name="Zhou Z."/>
            <person name="Ke Q."/>
            <person name="Wu Y."/>
            <person name="Bai H."/>
            <person name="Pu F."/>
        </authorList>
    </citation>
    <scope>NUCLEOTIDE SEQUENCE</scope>
    <source>
        <tissue evidence="1">Muscle</tissue>
    </source>
</reference>
<dbReference type="Proteomes" id="UP000793456">
    <property type="component" value="Chromosome V"/>
</dbReference>
<evidence type="ECO:0000313" key="2">
    <source>
        <dbReference type="Proteomes" id="UP000793456"/>
    </source>
</evidence>
<accession>A0ACD3RKB8</accession>
<dbReference type="EMBL" id="CM011678">
    <property type="protein sequence ID" value="TMS19599.1"/>
    <property type="molecule type" value="Genomic_DNA"/>
</dbReference>
<evidence type="ECO:0000313" key="1">
    <source>
        <dbReference type="EMBL" id="TMS19599.1"/>
    </source>
</evidence>
<organism evidence="1 2">
    <name type="scientific">Larimichthys crocea</name>
    <name type="common">Large yellow croaker</name>
    <name type="synonym">Pseudosciaena crocea</name>
    <dbReference type="NCBI Taxonomy" id="215358"/>
    <lineage>
        <taxon>Eukaryota</taxon>
        <taxon>Metazoa</taxon>
        <taxon>Chordata</taxon>
        <taxon>Craniata</taxon>
        <taxon>Vertebrata</taxon>
        <taxon>Euteleostomi</taxon>
        <taxon>Actinopterygii</taxon>
        <taxon>Neopterygii</taxon>
        <taxon>Teleostei</taxon>
        <taxon>Neoteleostei</taxon>
        <taxon>Acanthomorphata</taxon>
        <taxon>Eupercaria</taxon>
        <taxon>Sciaenidae</taxon>
        <taxon>Larimichthys</taxon>
    </lineage>
</organism>